<dbReference type="EMBL" id="CAAALY010008705">
    <property type="protein sequence ID" value="VEL10331.1"/>
    <property type="molecule type" value="Genomic_DNA"/>
</dbReference>
<evidence type="ECO:0000313" key="2">
    <source>
        <dbReference type="Proteomes" id="UP000784294"/>
    </source>
</evidence>
<gene>
    <name evidence="1" type="ORF">PXEA_LOCUS3771</name>
</gene>
<protein>
    <submittedName>
        <fullName evidence="1">Uncharacterized protein</fullName>
    </submittedName>
</protein>
<evidence type="ECO:0000313" key="1">
    <source>
        <dbReference type="EMBL" id="VEL10331.1"/>
    </source>
</evidence>
<keyword evidence="2" id="KW-1185">Reference proteome</keyword>
<sequence length="296" mass="31192">MMGESFVWSHRGRRMVGEPLLFNAVLAGKESRAKWRATQVWKESDQVAGHLLASAIQRNMPGSSESLAGFMRQGVSSAGEYSATSTSAGKVNLAAHLNGISTGGFQLPQTTCCHGNPLWPSQGTTNSPIPLGEGLNDDILGQSATNMVNGGDNDSTNRLLGPAVSIGQGLSGDGNGVHTSRSDADELRLLLLDAGLAGVDSEELCSAFASVRLAEAWEINNFALQAAQANMTTAVEPSGSSLMKKSPINTTSTMLAQTELGFQGVVPKQTSTMAEKPIATFQLDQFDIRNLEHGKT</sequence>
<dbReference type="Proteomes" id="UP000784294">
    <property type="component" value="Unassembled WGS sequence"/>
</dbReference>
<dbReference type="OrthoDB" id="6272526at2759"/>
<name>A0A3S5A2S5_9PLAT</name>
<organism evidence="1 2">
    <name type="scientific">Protopolystoma xenopodis</name>
    <dbReference type="NCBI Taxonomy" id="117903"/>
    <lineage>
        <taxon>Eukaryota</taxon>
        <taxon>Metazoa</taxon>
        <taxon>Spiralia</taxon>
        <taxon>Lophotrochozoa</taxon>
        <taxon>Platyhelminthes</taxon>
        <taxon>Monogenea</taxon>
        <taxon>Polyopisthocotylea</taxon>
        <taxon>Polystomatidea</taxon>
        <taxon>Polystomatidae</taxon>
        <taxon>Protopolystoma</taxon>
    </lineage>
</organism>
<proteinExistence type="predicted"/>
<reference evidence="1" key="1">
    <citation type="submission" date="2018-11" db="EMBL/GenBank/DDBJ databases">
        <authorList>
            <consortium name="Pathogen Informatics"/>
        </authorList>
    </citation>
    <scope>NUCLEOTIDE SEQUENCE</scope>
</reference>
<accession>A0A3S5A2S5</accession>
<dbReference type="AlphaFoldDB" id="A0A3S5A2S5"/>
<comment type="caution">
    <text evidence="1">The sequence shown here is derived from an EMBL/GenBank/DDBJ whole genome shotgun (WGS) entry which is preliminary data.</text>
</comment>